<feature type="transmembrane region" description="Helical" evidence="6">
    <location>
        <begin position="50"/>
        <end position="73"/>
    </location>
</feature>
<keyword evidence="4 6" id="KW-1133">Transmembrane helix</keyword>
<dbReference type="GO" id="GO:0005886">
    <property type="term" value="C:plasma membrane"/>
    <property type="evidence" value="ECO:0007669"/>
    <property type="project" value="UniProtKB-SubCell"/>
</dbReference>
<evidence type="ECO:0000313" key="8">
    <source>
        <dbReference type="Proteomes" id="UP001144471"/>
    </source>
</evidence>
<evidence type="ECO:0000256" key="5">
    <source>
        <dbReference type="ARBA" id="ARBA00023136"/>
    </source>
</evidence>
<evidence type="ECO:0000256" key="3">
    <source>
        <dbReference type="ARBA" id="ARBA00022692"/>
    </source>
</evidence>
<dbReference type="EMBL" id="BSDY01000013">
    <property type="protein sequence ID" value="GLI57156.1"/>
    <property type="molecule type" value="Genomic_DNA"/>
</dbReference>
<keyword evidence="8" id="KW-1185">Reference proteome</keyword>
<dbReference type="RefSeq" id="WP_281836623.1">
    <property type="nucleotide sequence ID" value="NZ_BSDY01000013.1"/>
</dbReference>
<accession>A0A9W6GNX0</accession>
<dbReference type="Pfam" id="PF02588">
    <property type="entry name" value="YitT_membrane"/>
    <property type="match status" value="1"/>
</dbReference>
<dbReference type="PANTHER" id="PTHR33545">
    <property type="entry name" value="UPF0750 MEMBRANE PROTEIN YITT-RELATED"/>
    <property type="match status" value="1"/>
</dbReference>
<proteinExistence type="predicted"/>
<evidence type="ECO:0000256" key="1">
    <source>
        <dbReference type="ARBA" id="ARBA00004651"/>
    </source>
</evidence>
<dbReference type="Proteomes" id="UP001144471">
    <property type="component" value="Unassembled WGS sequence"/>
</dbReference>
<comment type="subcellular location">
    <subcellularLocation>
        <location evidence="1">Cell membrane</location>
        <topology evidence="1">Multi-pass membrane protein</topology>
    </subcellularLocation>
</comment>
<feature type="transmembrane region" description="Helical" evidence="6">
    <location>
        <begin position="12"/>
        <end position="30"/>
    </location>
</feature>
<reference evidence="7" key="1">
    <citation type="submission" date="2022-12" db="EMBL/GenBank/DDBJ databases">
        <title>Reference genome sequencing for broad-spectrum identification of bacterial and archaeal isolates by mass spectrometry.</title>
        <authorList>
            <person name="Sekiguchi Y."/>
            <person name="Tourlousse D.M."/>
        </authorList>
    </citation>
    <scope>NUCLEOTIDE SEQUENCE</scope>
    <source>
        <strain evidence="7">10succ1</strain>
    </source>
</reference>
<protein>
    <recommendedName>
        <fullName evidence="9">YitT family protein</fullName>
    </recommendedName>
</protein>
<evidence type="ECO:0008006" key="9">
    <source>
        <dbReference type="Google" id="ProtNLM"/>
    </source>
</evidence>
<keyword evidence="2" id="KW-1003">Cell membrane</keyword>
<name>A0A9W6GNX0_9FUSO</name>
<evidence type="ECO:0000256" key="2">
    <source>
        <dbReference type="ARBA" id="ARBA00022475"/>
    </source>
</evidence>
<gene>
    <name evidence="7" type="ORF">PM10SUCC1_26700</name>
</gene>
<sequence>METGRRFRNEFLLLNAGFILLSFTIVNFLLPSKLTAGGTTGIAMILYHIYSIPVSWGFFLLNIPLVVMGYYIFGGRYGLKTIYGIIAISIYTEAVSRWMRVDYLEEVFHLYPLIGALTGGVLSGVGVGLAVATGGNTGGTTILAQIIEKYFKVKIGTTLNIADISIVALSGILLGRGSALFTILSLFICGRVVNIIRYREGWSYEGDT</sequence>
<dbReference type="InterPro" id="IPR051461">
    <property type="entry name" value="UPF0750_membrane"/>
</dbReference>
<organism evidence="7 8">
    <name type="scientific">Propionigenium maris DSM 9537</name>
    <dbReference type="NCBI Taxonomy" id="1123000"/>
    <lineage>
        <taxon>Bacteria</taxon>
        <taxon>Fusobacteriati</taxon>
        <taxon>Fusobacteriota</taxon>
        <taxon>Fusobacteriia</taxon>
        <taxon>Fusobacteriales</taxon>
        <taxon>Fusobacteriaceae</taxon>
        <taxon>Propionigenium</taxon>
    </lineage>
</organism>
<evidence type="ECO:0000313" key="7">
    <source>
        <dbReference type="EMBL" id="GLI57156.1"/>
    </source>
</evidence>
<keyword evidence="5 6" id="KW-0472">Membrane</keyword>
<keyword evidence="3 6" id="KW-0812">Transmembrane</keyword>
<evidence type="ECO:0000256" key="4">
    <source>
        <dbReference type="ARBA" id="ARBA00022989"/>
    </source>
</evidence>
<dbReference type="AlphaFoldDB" id="A0A9W6GNX0"/>
<feature type="transmembrane region" description="Helical" evidence="6">
    <location>
        <begin position="111"/>
        <end position="132"/>
    </location>
</feature>
<dbReference type="InterPro" id="IPR003740">
    <property type="entry name" value="YitT"/>
</dbReference>
<evidence type="ECO:0000256" key="6">
    <source>
        <dbReference type="SAM" id="Phobius"/>
    </source>
</evidence>
<comment type="caution">
    <text evidence="7">The sequence shown here is derived from an EMBL/GenBank/DDBJ whole genome shotgun (WGS) entry which is preliminary data.</text>
</comment>
<dbReference type="PANTHER" id="PTHR33545:SF5">
    <property type="entry name" value="UPF0750 MEMBRANE PROTEIN YITT"/>
    <property type="match status" value="1"/>
</dbReference>